<organism evidence="2 3">
    <name type="scientific">Aquipluma nitroreducens</name>
    <dbReference type="NCBI Taxonomy" id="2010828"/>
    <lineage>
        <taxon>Bacteria</taxon>
        <taxon>Pseudomonadati</taxon>
        <taxon>Bacteroidota</taxon>
        <taxon>Bacteroidia</taxon>
        <taxon>Marinilabiliales</taxon>
        <taxon>Prolixibacteraceae</taxon>
        <taxon>Aquipluma</taxon>
    </lineage>
</organism>
<dbReference type="KEGG" id="anf:AQPE_0454"/>
<name>A0A5K7S491_9BACT</name>
<feature type="region of interest" description="Disordered" evidence="1">
    <location>
        <begin position="12"/>
        <end position="31"/>
    </location>
</feature>
<reference evidence="2" key="1">
    <citation type="journal article" date="2020" name="Int. J. Syst. Evol. Microbiol.">
        <title>Aquipluma nitroreducens gen. nov. sp. nov., a novel facultatively anaerobic bacterium isolated from a freshwater lake.</title>
        <authorList>
            <person name="Watanabe M."/>
            <person name="Kojima H."/>
            <person name="Fukui M."/>
        </authorList>
    </citation>
    <scope>NUCLEOTIDE SEQUENCE</scope>
    <source>
        <strain evidence="2">MeG22</strain>
    </source>
</reference>
<feature type="compositionally biased region" description="Basic residues" evidence="1">
    <location>
        <begin position="12"/>
        <end position="24"/>
    </location>
</feature>
<dbReference type="Proteomes" id="UP001193389">
    <property type="component" value="Chromosome"/>
</dbReference>
<keyword evidence="3" id="KW-1185">Reference proteome</keyword>
<evidence type="ECO:0000313" key="2">
    <source>
        <dbReference type="EMBL" id="BBE16317.1"/>
    </source>
</evidence>
<proteinExistence type="predicted"/>
<evidence type="ECO:0000313" key="3">
    <source>
        <dbReference type="Proteomes" id="UP001193389"/>
    </source>
</evidence>
<dbReference type="RefSeq" id="WP_318349400.1">
    <property type="nucleotide sequence ID" value="NZ_AP018694.1"/>
</dbReference>
<protein>
    <submittedName>
        <fullName evidence="2">Uncharacterized protein</fullName>
    </submittedName>
</protein>
<accession>A0A5K7S491</accession>
<gene>
    <name evidence="2" type="ORF">AQPE_0454</name>
</gene>
<evidence type="ECO:0000256" key="1">
    <source>
        <dbReference type="SAM" id="MobiDB-lite"/>
    </source>
</evidence>
<sequence>MDQFESRIIFEKKKKKQSKKKKKKANQEPVGAEMQGCPAFFSNTLIKVKTKMIKKAGHLLWSCICSDVGLCGDWLN</sequence>
<dbReference type="EMBL" id="AP018694">
    <property type="protein sequence ID" value="BBE16317.1"/>
    <property type="molecule type" value="Genomic_DNA"/>
</dbReference>
<dbReference type="AlphaFoldDB" id="A0A5K7S491"/>